<keyword evidence="3" id="KW-1185">Reference proteome</keyword>
<evidence type="ECO:0000313" key="3">
    <source>
        <dbReference type="Proteomes" id="UP001196413"/>
    </source>
</evidence>
<evidence type="ECO:0000313" key="2">
    <source>
        <dbReference type="EMBL" id="KAJ1346528.1"/>
    </source>
</evidence>
<dbReference type="Gene3D" id="3.20.20.100">
    <property type="entry name" value="NADP-dependent oxidoreductase domain"/>
    <property type="match status" value="1"/>
</dbReference>
<dbReference type="InterPro" id="IPR023210">
    <property type="entry name" value="NADP_OxRdtase_dom"/>
</dbReference>
<sequence length="60" mass="6628">MPLFQVKPAVDAALGSGYRMFDTAKYYYNEQELGAALSVGGSNRGILSAKLLKEELFQRL</sequence>
<organism evidence="2 3">
    <name type="scientific">Parelaphostrongylus tenuis</name>
    <name type="common">Meningeal worm</name>
    <dbReference type="NCBI Taxonomy" id="148309"/>
    <lineage>
        <taxon>Eukaryota</taxon>
        <taxon>Metazoa</taxon>
        <taxon>Ecdysozoa</taxon>
        <taxon>Nematoda</taxon>
        <taxon>Chromadorea</taxon>
        <taxon>Rhabditida</taxon>
        <taxon>Rhabditina</taxon>
        <taxon>Rhabditomorpha</taxon>
        <taxon>Strongyloidea</taxon>
        <taxon>Metastrongylidae</taxon>
        <taxon>Parelaphostrongylus</taxon>
    </lineage>
</organism>
<dbReference type="InterPro" id="IPR036812">
    <property type="entry name" value="NAD(P)_OxRdtase_dom_sf"/>
</dbReference>
<dbReference type="EMBL" id="JAHQIW010000186">
    <property type="protein sequence ID" value="KAJ1346528.1"/>
    <property type="molecule type" value="Genomic_DNA"/>
</dbReference>
<evidence type="ECO:0000259" key="1">
    <source>
        <dbReference type="Pfam" id="PF00248"/>
    </source>
</evidence>
<reference evidence="2" key="1">
    <citation type="submission" date="2021-06" db="EMBL/GenBank/DDBJ databases">
        <title>Parelaphostrongylus tenuis whole genome reference sequence.</title>
        <authorList>
            <person name="Garwood T.J."/>
            <person name="Larsen P.A."/>
            <person name="Fountain-Jones N.M."/>
            <person name="Garbe J.R."/>
            <person name="Macchietto M.G."/>
            <person name="Kania S.A."/>
            <person name="Gerhold R.W."/>
            <person name="Richards J.E."/>
            <person name="Wolf T.M."/>
        </authorList>
    </citation>
    <scope>NUCLEOTIDE SEQUENCE</scope>
    <source>
        <strain evidence="2">MNPRO001-30</strain>
        <tissue evidence="2">Meninges</tissue>
    </source>
</reference>
<protein>
    <recommendedName>
        <fullName evidence="1">NADP-dependent oxidoreductase domain-containing protein</fullName>
    </recommendedName>
</protein>
<accession>A0AAD5QC64</accession>
<gene>
    <name evidence="2" type="ORF">KIN20_001339</name>
</gene>
<dbReference type="SUPFAM" id="SSF51430">
    <property type="entry name" value="NAD(P)-linked oxidoreductase"/>
    <property type="match status" value="1"/>
</dbReference>
<name>A0AAD5QC64_PARTN</name>
<feature type="domain" description="NADP-dependent oxidoreductase" evidence="1">
    <location>
        <begin position="6"/>
        <end position="39"/>
    </location>
</feature>
<comment type="caution">
    <text evidence="2">The sequence shown here is derived from an EMBL/GenBank/DDBJ whole genome shotgun (WGS) entry which is preliminary data.</text>
</comment>
<proteinExistence type="predicted"/>
<dbReference type="AlphaFoldDB" id="A0AAD5QC64"/>
<dbReference type="Pfam" id="PF00248">
    <property type="entry name" value="Aldo_ket_red"/>
    <property type="match status" value="1"/>
</dbReference>
<dbReference type="Proteomes" id="UP001196413">
    <property type="component" value="Unassembled WGS sequence"/>
</dbReference>
<feature type="non-terminal residue" evidence="2">
    <location>
        <position position="60"/>
    </location>
</feature>